<name>A0A841MQA4_9BACT</name>
<accession>A0A841MQA4</accession>
<dbReference type="Proteomes" id="UP000588604">
    <property type="component" value="Unassembled WGS sequence"/>
</dbReference>
<evidence type="ECO:0000313" key="1">
    <source>
        <dbReference type="EMBL" id="MBB6326894.1"/>
    </source>
</evidence>
<sequence length="377" mass="43535">MKNRYFVFLVFFSIIACQAKVEKDEFPALLNLVMVDSVLIEESNFHLNSQFEVGMVADSLIAVSSVRTPAVGFYHISGKQRKRIASGDYPIGSFLPSNFDASHYPIVYLLDKKSESVLIFNVETQEFIKKIRLTIPEGKEARTADSKFKKLDNGFLIELASSEYDNYDPKYYNESGKLIYFFDEEGQVLENSFLEYPEELKNAEGSLKPSNYLVSSFYKKTALFSFPHEKKIYRYNFNELEKQPVEIPIPKSRFFDYSVSSAEGIISFDDIFTSGNSNNIVVPFNHTFTSIRENSESIIIETWMNNKKSGKEYATFSHLMVYYKQNESWYETSNPRNILDIGMLAGVVNDTLYFYEGSLMKHDEKYIKRAVLKPIKE</sequence>
<comment type="caution">
    <text evidence="1">The sequence shown here is derived from an EMBL/GenBank/DDBJ whole genome shotgun (WGS) entry which is preliminary data.</text>
</comment>
<dbReference type="RefSeq" id="WP_184495466.1">
    <property type="nucleotide sequence ID" value="NZ_JACIJO010000002.1"/>
</dbReference>
<evidence type="ECO:0000313" key="2">
    <source>
        <dbReference type="Proteomes" id="UP000588604"/>
    </source>
</evidence>
<keyword evidence="2" id="KW-1185">Reference proteome</keyword>
<protein>
    <recommendedName>
        <fullName evidence="3">6-bladed beta-propeller protein</fullName>
    </recommendedName>
</protein>
<reference evidence="1 2" key="1">
    <citation type="submission" date="2020-08" db="EMBL/GenBank/DDBJ databases">
        <title>Genomic Encyclopedia of Type Strains, Phase IV (KMG-IV): sequencing the most valuable type-strain genomes for metagenomic binning, comparative biology and taxonomic classification.</title>
        <authorList>
            <person name="Goeker M."/>
        </authorList>
    </citation>
    <scope>NUCLEOTIDE SEQUENCE [LARGE SCALE GENOMIC DNA]</scope>
    <source>
        <strain evidence="1 2">DSM 102044</strain>
    </source>
</reference>
<evidence type="ECO:0008006" key="3">
    <source>
        <dbReference type="Google" id="ProtNLM"/>
    </source>
</evidence>
<dbReference type="PROSITE" id="PS51257">
    <property type="entry name" value="PROKAR_LIPOPROTEIN"/>
    <property type="match status" value="1"/>
</dbReference>
<dbReference type="AlphaFoldDB" id="A0A841MQA4"/>
<dbReference type="EMBL" id="JACIJO010000002">
    <property type="protein sequence ID" value="MBB6326894.1"/>
    <property type="molecule type" value="Genomic_DNA"/>
</dbReference>
<proteinExistence type="predicted"/>
<gene>
    <name evidence="1" type="ORF">FHS59_002522</name>
</gene>
<organism evidence="1 2">
    <name type="scientific">Algoriphagus iocasae</name>
    <dbReference type="NCBI Taxonomy" id="1836499"/>
    <lineage>
        <taxon>Bacteria</taxon>
        <taxon>Pseudomonadati</taxon>
        <taxon>Bacteroidota</taxon>
        <taxon>Cytophagia</taxon>
        <taxon>Cytophagales</taxon>
        <taxon>Cyclobacteriaceae</taxon>
        <taxon>Algoriphagus</taxon>
    </lineage>
</organism>